<dbReference type="Proteomes" id="UP000237144">
    <property type="component" value="Unassembled WGS sequence"/>
</dbReference>
<keyword evidence="9" id="KW-1185">Reference proteome</keyword>
<dbReference type="SUPFAM" id="SSF48208">
    <property type="entry name" value="Six-hairpin glycosidases"/>
    <property type="match status" value="1"/>
</dbReference>
<feature type="domain" description="Glycoside hydrolase family 65 C-terminal" evidence="6">
    <location>
        <begin position="718"/>
        <end position="772"/>
    </location>
</feature>
<keyword evidence="4" id="KW-0732">Signal</keyword>
<evidence type="ECO:0000256" key="4">
    <source>
        <dbReference type="SAM" id="SignalP"/>
    </source>
</evidence>
<dbReference type="InterPro" id="IPR005195">
    <property type="entry name" value="Glyco_hydro_65_M"/>
</dbReference>
<sequence length="962" mass="102459">MHSLCSAIIAALVAGPSFVTAWQPSDWTLKSTNLNRTSWEAQPYVANGYIGQRLPAEGFGYWQSVPTGEHIGTQGWPLFTPRQTAAIVAGFYDQQAETAGTNFAQTGGEQPISTLPTWSTILLTVNNQTFSQATDASAISNWTQSMSVQDGLVKTSYDWSVGGNSSANKISLAYTIFAHKVIPTLGVVRLTVSGLSNQTQVSFTDVLDGRGAWRTDPVSAGPVPNTTYTIHSAVRPHGISNVTAYEVSLVDSWSSVNGWSVVSGSDCISQSGVLSQNASTASQCYRPMRVPSSGTIDFVKYVGIASSDAYKGKELETALGSAKHANQTGYDSLLKSHQSAWAAVWNDADIIIPGEEHTELQIATRASMFNLIANVRNGSEPHGLGDNSIAPAGLTSDSYAGQASLSIFWDADTWMFPSLLALWPDYAESIVDFRYRQLGAAQENAMQYNLSGALYPWTGARFGNCTGVGPYHLNSDIALAAWQYYASTKNETWLEKKGYPLVRNLADMFASFVTYNATSGKYSTLNETSPDEYSNHKNNSAMINGALTVTLQQAQQLGSILGKDSPSNWTKIQQDITILKAPSGILLEFDGFNGTTPVKQADVVLLTYPYGYLNSSTASLENLDFYSLATSPNGPGMTYSIFSIIAASVSPVGCASWSYLLQASQPYARAPFYQFSEQTNDNAATNGGTNPAYSFLTGHGGYLQTLTHGYTGYRSNLDVLYLDPNLPPQLTNYTIKGFKWHSSSFDIEVASDQTTITRKSGGNDSVTVQIADGNAKAGSHSLSVGGTLTVPTRMVSGTLVENNIAQCQSVLSNDTRFGIENSPIVPGEFALSAVDGANATTWQPATTEPAQLVVDLGKVQEIKAFHFNWGSVPPKTYSVSLSNSSSSTAASSTNAVVAGNVTLSAPYDAVRANTVAVPIGNLTDASVPQGKVAGRYVTLTISGSYGSDGTGGTVAEFAVIGA</sequence>
<dbReference type="STRING" id="741276.A0A2S5BB49"/>
<dbReference type="GO" id="GO:0004555">
    <property type="term" value="F:alpha,alpha-trehalase activity"/>
    <property type="evidence" value="ECO:0007669"/>
    <property type="project" value="UniProtKB-EC"/>
</dbReference>
<accession>A0A2S5BB49</accession>
<feature type="chain" id="PRO_5015770321" description="alpha,alpha-trehalase" evidence="4">
    <location>
        <begin position="22"/>
        <end position="962"/>
    </location>
</feature>
<evidence type="ECO:0000256" key="2">
    <source>
        <dbReference type="ARBA" id="ARBA00006768"/>
    </source>
</evidence>
<comment type="caution">
    <text evidence="8">The sequence shown here is derived from an EMBL/GenBank/DDBJ whole genome shotgun (WGS) entry which is preliminary data.</text>
</comment>
<protein>
    <recommendedName>
        <fullName evidence="3">alpha,alpha-trehalase</fullName>
        <ecNumber evidence="3">3.2.1.28</ecNumber>
    </recommendedName>
</protein>
<dbReference type="Pfam" id="PF03636">
    <property type="entry name" value="Glyco_hydro_65N"/>
    <property type="match status" value="1"/>
</dbReference>
<dbReference type="InterPro" id="IPR012341">
    <property type="entry name" value="6hp_glycosidase-like_sf"/>
</dbReference>
<evidence type="ECO:0000256" key="1">
    <source>
        <dbReference type="ARBA" id="ARBA00001576"/>
    </source>
</evidence>
<dbReference type="PANTHER" id="PTHR11051:SF8">
    <property type="entry name" value="PROTEIN-GLUCOSYLGALACTOSYLHYDROXYLYSINE GLUCOSIDASE"/>
    <property type="match status" value="1"/>
</dbReference>
<dbReference type="EMBL" id="PJQD01000029">
    <property type="protein sequence ID" value="POY73978.1"/>
    <property type="molecule type" value="Genomic_DNA"/>
</dbReference>
<evidence type="ECO:0000313" key="8">
    <source>
        <dbReference type="EMBL" id="POY73978.1"/>
    </source>
</evidence>
<dbReference type="Pfam" id="PF03633">
    <property type="entry name" value="Glyco_hydro_65C"/>
    <property type="match status" value="1"/>
</dbReference>
<dbReference type="GO" id="GO:0009277">
    <property type="term" value="C:fungal-type cell wall"/>
    <property type="evidence" value="ECO:0007669"/>
    <property type="project" value="TreeGrafter"/>
</dbReference>
<comment type="catalytic activity">
    <reaction evidence="1">
        <text>alpha,alpha-trehalose + H2O = alpha-D-glucose + beta-D-glucose</text>
        <dbReference type="Rhea" id="RHEA:32675"/>
        <dbReference type="ChEBI" id="CHEBI:15377"/>
        <dbReference type="ChEBI" id="CHEBI:15903"/>
        <dbReference type="ChEBI" id="CHEBI:16551"/>
        <dbReference type="ChEBI" id="CHEBI:17925"/>
        <dbReference type="EC" id="3.2.1.28"/>
    </reaction>
</comment>
<feature type="domain" description="Glycoside hydrolase family 65 central catalytic" evidence="5">
    <location>
        <begin position="387"/>
        <end position="591"/>
    </location>
</feature>
<evidence type="ECO:0000259" key="7">
    <source>
        <dbReference type="Pfam" id="PF03636"/>
    </source>
</evidence>
<comment type="similarity">
    <text evidence="2">Belongs to the glycosyl hydrolase 65 family.</text>
</comment>
<dbReference type="Gene3D" id="1.50.10.10">
    <property type="match status" value="1"/>
</dbReference>
<feature type="domain" description="Glycoside hydrolase family 65 N-terminal" evidence="7">
    <location>
        <begin position="37"/>
        <end position="308"/>
    </location>
</feature>
<dbReference type="AlphaFoldDB" id="A0A2S5BB49"/>
<dbReference type="Gene3D" id="2.70.98.40">
    <property type="entry name" value="Glycoside hydrolase, family 65, N-terminal domain"/>
    <property type="match status" value="1"/>
</dbReference>
<evidence type="ECO:0000259" key="6">
    <source>
        <dbReference type="Pfam" id="PF03633"/>
    </source>
</evidence>
<organism evidence="8 9">
    <name type="scientific">Rhodotorula taiwanensis</name>
    <dbReference type="NCBI Taxonomy" id="741276"/>
    <lineage>
        <taxon>Eukaryota</taxon>
        <taxon>Fungi</taxon>
        <taxon>Dikarya</taxon>
        <taxon>Basidiomycota</taxon>
        <taxon>Pucciniomycotina</taxon>
        <taxon>Microbotryomycetes</taxon>
        <taxon>Sporidiobolales</taxon>
        <taxon>Sporidiobolaceae</taxon>
        <taxon>Rhodotorula</taxon>
    </lineage>
</organism>
<dbReference type="SUPFAM" id="SSF49785">
    <property type="entry name" value="Galactose-binding domain-like"/>
    <property type="match status" value="1"/>
</dbReference>
<evidence type="ECO:0000256" key="3">
    <source>
        <dbReference type="ARBA" id="ARBA00012757"/>
    </source>
</evidence>
<proteinExistence type="inferred from homology"/>
<dbReference type="InterPro" id="IPR005196">
    <property type="entry name" value="Glyco_hydro_65_N"/>
</dbReference>
<evidence type="ECO:0000313" key="9">
    <source>
        <dbReference type="Proteomes" id="UP000237144"/>
    </source>
</evidence>
<dbReference type="InterPro" id="IPR008928">
    <property type="entry name" value="6-hairpin_glycosidase_sf"/>
</dbReference>
<feature type="signal peptide" evidence="4">
    <location>
        <begin position="1"/>
        <end position="21"/>
    </location>
</feature>
<dbReference type="InterPro" id="IPR005194">
    <property type="entry name" value="Glyco_hydro_65_C"/>
</dbReference>
<dbReference type="GO" id="GO:0030246">
    <property type="term" value="F:carbohydrate binding"/>
    <property type="evidence" value="ECO:0007669"/>
    <property type="project" value="InterPro"/>
</dbReference>
<reference evidence="8 9" key="1">
    <citation type="journal article" date="2018" name="Front. Microbiol.">
        <title>Prospects for Fungal Bioremediation of Acidic Radioactive Waste Sites: Characterization and Genome Sequence of Rhodotorula taiwanensis MD1149.</title>
        <authorList>
            <person name="Tkavc R."/>
            <person name="Matrosova V.Y."/>
            <person name="Grichenko O.E."/>
            <person name="Gostincar C."/>
            <person name="Volpe R.P."/>
            <person name="Klimenkova P."/>
            <person name="Gaidamakova E.K."/>
            <person name="Zhou C.E."/>
            <person name="Stewart B.J."/>
            <person name="Lyman M.G."/>
            <person name="Malfatti S.A."/>
            <person name="Rubinfeld B."/>
            <person name="Courtot M."/>
            <person name="Singh J."/>
            <person name="Dalgard C.L."/>
            <person name="Hamilton T."/>
            <person name="Frey K.G."/>
            <person name="Gunde-Cimerman N."/>
            <person name="Dugan L."/>
            <person name="Daly M.J."/>
        </authorList>
    </citation>
    <scope>NUCLEOTIDE SEQUENCE [LARGE SCALE GENOMIC DNA]</scope>
    <source>
        <strain evidence="8 9">MD1149</strain>
    </source>
</reference>
<dbReference type="OrthoDB" id="200349at2759"/>
<dbReference type="Gene3D" id="2.60.120.260">
    <property type="entry name" value="Galactose-binding domain-like"/>
    <property type="match status" value="1"/>
</dbReference>
<name>A0A2S5BB49_9BASI</name>
<dbReference type="InterPro" id="IPR011013">
    <property type="entry name" value="Gal_mutarotase_sf_dom"/>
</dbReference>
<dbReference type="EC" id="3.2.1.28" evidence="3"/>
<evidence type="ECO:0000259" key="5">
    <source>
        <dbReference type="Pfam" id="PF03632"/>
    </source>
</evidence>
<dbReference type="Gene3D" id="2.60.420.10">
    <property type="entry name" value="Maltose phosphorylase, domain 3"/>
    <property type="match status" value="1"/>
</dbReference>
<dbReference type="InterPro" id="IPR008979">
    <property type="entry name" value="Galactose-bd-like_sf"/>
</dbReference>
<dbReference type="Pfam" id="PF22633">
    <property type="entry name" value="F5_F8_type_C_2"/>
    <property type="match status" value="1"/>
</dbReference>
<dbReference type="PANTHER" id="PTHR11051">
    <property type="entry name" value="GLYCOSYL HYDROLASE-RELATED"/>
    <property type="match status" value="1"/>
</dbReference>
<gene>
    <name evidence="8" type="ORF">BMF94_2789</name>
</gene>
<dbReference type="SUPFAM" id="SSF74650">
    <property type="entry name" value="Galactose mutarotase-like"/>
    <property type="match status" value="1"/>
</dbReference>
<dbReference type="GO" id="GO:0005993">
    <property type="term" value="P:trehalose catabolic process"/>
    <property type="evidence" value="ECO:0007669"/>
    <property type="project" value="TreeGrafter"/>
</dbReference>
<dbReference type="InterPro" id="IPR037018">
    <property type="entry name" value="GH65_N"/>
</dbReference>
<dbReference type="Pfam" id="PF03632">
    <property type="entry name" value="Glyco_hydro_65m"/>
    <property type="match status" value="1"/>
</dbReference>